<protein>
    <submittedName>
        <fullName evidence="18">IKZF2 protein</fullName>
    </submittedName>
</protein>
<evidence type="ECO:0000256" key="16">
    <source>
        <dbReference type="SAM" id="MobiDB-lite"/>
    </source>
</evidence>
<dbReference type="FunFam" id="3.30.160.60:FF:000073">
    <property type="entry name" value="IKAROS family zinc finger 1"/>
    <property type="match status" value="1"/>
</dbReference>
<evidence type="ECO:0000256" key="8">
    <source>
        <dbReference type="ARBA" id="ARBA00022843"/>
    </source>
</evidence>
<dbReference type="EMBL" id="VWPS01000068">
    <property type="protein sequence ID" value="NXE90015.1"/>
    <property type="molecule type" value="Genomic_DNA"/>
</dbReference>
<feature type="non-terminal residue" evidence="18">
    <location>
        <position position="1"/>
    </location>
</feature>
<dbReference type="InterPro" id="IPR036236">
    <property type="entry name" value="Znf_C2H2_sf"/>
</dbReference>
<dbReference type="FunFam" id="3.30.160.60:FF:000372">
    <property type="entry name" value="IKAROS family zinc finger 4"/>
    <property type="match status" value="1"/>
</dbReference>
<dbReference type="AlphaFoldDB" id="A0AA97MDW7"/>
<evidence type="ECO:0000256" key="10">
    <source>
        <dbReference type="ARBA" id="ARBA00023015"/>
    </source>
</evidence>
<evidence type="ECO:0000256" key="13">
    <source>
        <dbReference type="ARBA" id="ARBA00023242"/>
    </source>
</evidence>
<gene>
    <name evidence="18" type="primary">Ikzf2</name>
    <name evidence="18" type="ORF">MENNOV_R09488</name>
</gene>
<keyword evidence="7" id="KW-0862">Zinc</keyword>
<keyword evidence="8" id="KW-0832">Ubl conjugation</keyword>
<feature type="region of interest" description="Disordered" evidence="16">
    <location>
        <begin position="388"/>
        <end position="456"/>
    </location>
</feature>
<evidence type="ECO:0000256" key="4">
    <source>
        <dbReference type="ARBA" id="ARBA00022723"/>
    </source>
</evidence>
<dbReference type="FunFam" id="3.30.160.60:FF:000168">
    <property type="entry name" value="zinc finger protein Eos isoform X1"/>
    <property type="match status" value="1"/>
</dbReference>
<dbReference type="Pfam" id="PF23611">
    <property type="entry name" value="zf-C2H2_16"/>
    <property type="match status" value="1"/>
</dbReference>
<keyword evidence="9" id="KW-0007">Acetylation</keyword>
<dbReference type="InterPro" id="IPR056438">
    <property type="entry name" value="Znf-C2H2_CTCF"/>
</dbReference>
<dbReference type="GO" id="GO:0000978">
    <property type="term" value="F:RNA polymerase II cis-regulatory region sequence-specific DNA binding"/>
    <property type="evidence" value="ECO:0007669"/>
    <property type="project" value="TreeGrafter"/>
</dbReference>
<dbReference type="GO" id="GO:0008270">
    <property type="term" value="F:zinc ion binding"/>
    <property type="evidence" value="ECO:0007669"/>
    <property type="project" value="UniProtKB-KW"/>
</dbReference>
<comment type="caution">
    <text evidence="18">The sequence shown here is derived from an EMBL/GenBank/DDBJ whole genome shotgun (WGS) entry which is preliminary data.</text>
</comment>
<evidence type="ECO:0000313" key="18">
    <source>
        <dbReference type="EMBL" id="NXE90015.1"/>
    </source>
</evidence>
<feature type="compositionally biased region" description="Basic and acidic residues" evidence="16">
    <location>
        <begin position="388"/>
        <end position="397"/>
    </location>
</feature>
<evidence type="ECO:0000259" key="17">
    <source>
        <dbReference type="PROSITE" id="PS50157"/>
    </source>
</evidence>
<proteinExistence type="inferred from homology"/>
<dbReference type="InterPro" id="IPR050589">
    <property type="entry name" value="Ikaros_C2H2-ZF"/>
</dbReference>
<feature type="domain" description="C2H2-type" evidence="17">
    <location>
        <begin position="214"/>
        <end position="242"/>
    </location>
</feature>
<comment type="subcellular location">
    <subcellularLocation>
        <location evidence="1">Nucleus</location>
    </subcellularLocation>
</comment>
<feature type="domain" description="C2H2-type" evidence="17">
    <location>
        <begin position="113"/>
        <end position="140"/>
    </location>
</feature>
<evidence type="ECO:0000256" key="7">
    <source>
        <dbReference type="ARBA" id="ARBA00022833"/>
    </source>
</evidence>
<dbReference type="PROSITE" id="PS50157">
    <property type="entry name" value="ZINC_FINGER_C2H2_2"/>
    <property type="match status" value="4"/>
</dbReference>
<evidence type="ECO:0000256" key="6">
    <source>
        <dbReference type="ARBA" id="ARBA00022771"/>
    </source>
</evidence>
<reference evidence="18" key="1">
    <citation type="submission" date="2022-12" db="EMBL/GenBank/DDBJ databases">
        <title>Bird 10,000 Genomes (B10K) Project - Family phase.</title>
        <authorList>
            <person name="Zhang G."/>
        </authorList>
    </citation>
    <scope>NUCLEOTIDE SEQUENCE</scope>
    <source>
        <strain evidence="18">B10K-CU-030-46</strain>
        <tissue evidence="18">Muscle</tissue>
    </source>
</reference>
<evidence type="ECO:0000256" key="1">
    <source>
        <dbReference type="ARBA" id="ARBA00004123"/>
    </source>
</evidence>
<evidence type="ECO:0000256" key="12">
    <source>
        <dbReference type="ARBA" id="ARBA00023163"/>
    </source>
</evidence>
<dbReference type="FunFam" id="3.30.160.60:FF:000124">
    <property type="entry name" value="IKAROS family zinc finger 4"/>
    <property type="match status" value="1"/>
</dbReference>
<evidence type="ECO:0000256" key="3">
    <source>
        <dbReference type="ARBA" id="ARBA00022553"/>
    </source>
</evidence>
<name>A0AA97MDW7_9PASS</name>
<dbReference type="Gene3D" id="3.30.160.60">
    <property type="entry name" value="Classic Zinc Finger"/>
    <property type="match status" value="5"/>
</dbReference>
<dbReference type="InterPro" id="IPR013087">
    <property type="entry name" value="Znf_C2H2_type"/>
</dbReference>
<dbReference type="Proteomes" id="UP000521578">
    <property type="component" value="Unassembled WGS sequence"/>
</dbReference>
<dbReference type="PANTHER" id="PTHR24404:SF33">
    <property type="entry name" value="ZINC FINGER PROTEIN HELIOS"/>
    <property type="match status" value="1"/>
</dbReference>
<dbReference type="PROSITE" id="PS00028">
    <property type="entry name" value="ZINC_FINGER_C2H2_1"/>
    <property type="match status" value="5"/>
</dbReference>
<organism evidence="18">
    <name type="scientific">Menura novaehollandiae</name>
    <name type="common">superb lyrebird</name>
    <dbReference type="NCBI Taxonomy" id="47692"/>
    <lineage>
        <taxon>Eukaryota</taxon>
        <taxon>Metazoa</taxon>
        <taxon>Chordata</taxon>
        <taxon>Craniata</taxon>
        <taxon>Vertebrata</taxon>
        <taxon>Euteleostomi</taxon>
        <taxon>Archelosauria</taxon>
        <taxon>Archosauria</taxon>
        <taxon>Dinosauria</taxon>
        <taxon>Saurischia</taxon>
        <taxon>Theropoda</taxon>
        <taxon>Coelurosauria</taxon>
        <taxon>Aves</taxon>
        <taxon>Neognathae</taxon>
        <taxon>Neoaves</taxon>
        <taxon>Telluraves</taxon>
        <taxon>Australaves</taxon>
        <taxon>Passeriformes</taxon>
        <taxon>Menuridae</taxon>
        <taxon>Menura</taxon>
    </lineage>
</organism>
<keyword evidence="13" id="KW-0539">Nucleus</keyword>
<evidence type="ECO:0000313" key="19">
    <source>
        <dbReference type="Proteomes" id="UP000521578"/>
    </source>
</evidence>
<keyword evidence="12" id="KW-0804">Transcription</keyword>
<keyword evidence="3" id="KW-0597">Phosphoprotein</keyword>
<keyword evidence="5" id="KW-0677">Repeat</keyword>
<evidence type="ECO:0000256" key="15">
    <source>
        <dbReference type="PROSITE-ProRule" id="PRU00042"/>
    </source>
</evidence>
<evidence type="ECO:0000256" key="14">
    <source>
        <dbReference type="ARBA" id="ARBA00038390"/>
    </source>
</evidence>
<feature type="domain" description="C2H2-type" evidence="17">
    <location>
        <begin position="141"/>
        <end position="168"/>
    </location>
</feature>
<keyword evidence="10" id="KW-0805">Transcription regulation</keyword>
<sequence length="544" mass="61123">MEAEAADGYITSGDNDYSPEREHCGMAIDLTSSTPNGQHTSPCHMASTNSVKLEMQSDEEFDRKPLIHEDVIRAHDEGSSLEEPFIEGNELVDNRKLQELSSEGGIRLPNGKLKCDVCGMVCIGPNVLMVHKRSHTGERPFHCNQCGASFTQKGNLLRHIKLHSGEKPFKCPFCSYACRRRDALTGHLRTHSGEPTLASPHASSFLCHYLGKPHKCNYCGRSYKQRSSLEEHKERCHNYLQNVSLEAAGQVMGHHVPPMEDCKDQEPVMDNNISVVPFERPAVIEKLTSNMGKRKSSTPQKFVGEKFMRFGYPDIPFDMNLSYEKEAELMQSHMMDQAITNAITYLGAEALHPLMQHTPSTIAEVAPVISSAYAQVYHPSRIERPISRETADSHEINMDGPISLIRPKSRTQDREGSPSNSCLDSTDSDSSHDDRQSYQGNSALNPKIKPSPAYVKEEAKPLDVTKASKGSLKDIYKVINGEGEQIRAFKCEHCRVLFLDHVMYTIHMGCHGYRDPLECNICGYRSQDRYEFSSHIVRGEHTFH</sequence>
<dbReference type="Pfam" id="PF00096">
    <property type="entry name" value="zf-C2H2"/>
    <property type="match status" value="2"/>
</dbReference>
<comment type="similarity">
    <text evidence="14">Belongs to the Ikaros C2H2-type zinc-finger protein family.</text>
</comment>
<feature type="domain" description="C2H2-type" evidence="17">
    <location>
        <begin position="169"/>
        <end position="196"/>
    </location>
</feature>
<dbReference type="SMART" id="SM00355">
    <property type="entry name" value="ZnF_C2H2"/>
    <property type="match status" value="6"/>
</dbReference>
<evidence type="ECO:0000256" key="2">
    <source>
        <dbReference type="ARBA" id="ARBA00022499"/>
    </source>
</evidence>
<accession>A0AA97MDW7</accession>
<keyword evidence="19" id="KW-1185">Reference proteome</keyword>
<dbReference type="FunFam" id="3.30.160.60:FF:000525">
    <property type="entry name" value="IKAROS family zinc finger 1"/>
    <property type="match status" value="1"/>
</dbReference>
<evidence type="ECO:0000256" key="11">
    <source>
        <dbReference type="ARBA" id="ARBA00023125"/>
    </source>
</evidence>
<evidence type="ECO:0000256" key="9">
    <source>
        <dbReference type="ARBA" id="ARBA00022990"/>
    </source>
</evidence>
<dbReference type="PANTHER" id="PTHR24404">
    <property type="entry name" value="ZINC FINGER PROTEIN"/>
    <property type="match status" value="1"/>
</dbReference>
<keyword evidence="6 15" id="KW-0863">Zinc-finger</keyword>
<keyword evidence="4" id="KW-0479">Metal-binding</keyword>
<feature type="region of interest" description="Disordered" evidence="16">
    <location>
        <begin position="1"/>
        <end position="21"/>
    </location>
</feature>
<dbReference type="GO" id="GO:0003700">
    <property type="term" value="F:DNA-binding transcription factor activity"/>
    <property type="evidence" value="ECO:0007669"/>
    <property type="project" value="TreeGrafter"/>
</dbReference>
<dbReference type="GO" id="GO:0042802">
    <property type="term" value="F:identical protein binding"/>
    <property type="evidence" value="ECO:0007669"/>
    <property type="project" value="UniProtKB-ARBA"/>
</dbReference>
<keyword evidence="11" id="KW-0238">DNA-binding</keyword>
<dbReference type="GO" id="GO:0045944">
    <property type="term" value="P:positive regulation of transcription by RNA polymerase II"/>
    <property type="evidence" value="ECO:0007669"/>
    <property type="project" value="UniProtKB-ARBA"/>
</dbReference>
<keyword evidence="2" id="KW-1017">Isopeptide bond</keyword>
<dbReference type="GO" id="GO:0005634">
    <property type="term" value="C:nucleus"/>
    <property type="evidence" value="ECO:0007669"/>
    <property type="project" value="UniProtKB-SubCell"/>
</dbReference>
<evidence type="ECO:0000256" key="5">
    <source>
        <dbReference type="ARBA" id="ARBA00022737"/>
    </source>
</evidence>
<feature type="non-terminal residue" evidence="18">
    <location>
        <position position="544"/>
    </location>
</feature>
<dbReference type="SUPFAM" id="SSF57667">
    <property type="entry name" value="beta-beta-alpha zinc fingers"/>
    <property type="match status" value="4"/>
</dbReference>